<gene>
    <name evidence="1" type="ORF">AVEN_96506_1</name>
</gene>
<protein>
    <submittedName>
        <fullName evidence="1">Uncharacterized protein</fullName>
    </submittedName>
</protein>
<organism evidence="1 2">
    <name type="scientific">Araneus ventricosus</name>
    <name type="common">Orbweaver spider</name>
    <name type="synonym">Epeira ventricosa</name>
    <dbReference type="NCBI Taxonomy" id="182803"/>
    <lineage>
        <taxon>Eukaryota</taxon>
        <taxon>Metazoa</taxon>
        <taxon>Ecdysozoa</taxon>
        <taxon>Arthropoda</taxon>
        <taxon>Chelicerata</taxon>
        <taxon>Arachnida</taxon>
        <taxon>Araneae</taxon>
        <taxon>Araneomorphae</taxon>
        <taxon>Entelegynae</taxon>
        <taxon>Araneoidea</taxon>
        <taxon>Araneidae</taxon>
        <taxon>Araneus</taxon>
    </lineage>
</organism>
<dbReference type="AlphaFoldDB" id="A0A4Y2CTU6"/>
<reference evidence="1 2" key="1">
    <citation type="journal article" date="2019" name="Sci. Rep.">
        <title>Orb-weaving spider Araneus ventricosus genome elucidates the spidroin gene catalogue.</title>
        <authorList>
            <person name="Kono N."/>
            <person name="Nakamura H."/>
            <person name="Ohtoshi R."/>
            <person name="Moran D.A.P."/>
            <person name="Shinohara A."/>
            <person name="Yoshida Y."/>
            <person name="Fujiwara M."/>
            <person name="Mori M."/>
            <person name="Tomita M."/>
            <person name="Arakawa K."/>
        </authorList>
    </citation>
    <scope>NUCLEOTIDE SEQUENCE [LARGE SCALE GENOMIC DNA]</scope>
</reference>
<dbReference type="EMBL" id="BGPR01000248">
    <property type="protein sequence ID" value="GBM07892.1"/>
    <property type="molecule type" value="Genomic_DNA"/>
</dbReference>
<name>A0A4Y2CTU6_ARAVE</name>
<accession>A0A4Y2CTU6</accession>
<dbReference type="Proteomes" id="UP000499080">
    <property type="component" value="Unassembled WGS sequence"/>
</dbReference>
<evidence type="ECO:0000313" key="1">
    <source>
        <dbReference type="EMBL" id="GBM07892.1"/>
    </source>
</evidence>
<sequence length="110" mass="12296">MYCSPTGFLFTEGFHFHRSDRFPLCLRDINGTARFLQMKIRQESLCILNLDSSIETKCPNLAVSINGIPGFTKDGLLSPLSWGRTYTTGSLELVLNTIIRDTPNHQGMSA</sequence>
<proteinExistence type="predicted"/>
<comment type="caution">
    <text evidence="1">The sequence shown here is derived from an EMBL/GenBank/DDBJ whole genome shotgun (WGS) entry which is preliminary data.</text>
</comment>
<keyword evidence="2" id="KW-1185">Reference proteome</keyword>
<evidence type="ECO:0000313" key="2">
    <source>
        <dbReference type="Proteomes" id="UP000499080"/>
    </source>
</evidence>